<feature type="region of interest" description="Disordered" evidence="1">
    <location>
        <begin position="314"/>
        <end position="339"/>
    </location>
</feature>
<protein>
    <recommendedName>
        <fullName evidence="2">DUF7587 domain-containing protein</fullName>
    </recommendedName>
</protein>
<dbReference type="Pfam" id="PF24494">
    <property type="entry name" value="DUF7587"/>
    <property type="match status" value="1"/>
</dbReference>
<evidence type="ECO:0000313" key="3">
    <source>
        <dbReference type="EMBL" id="OAP64879.1"/>
    </source>
</evidence>
<dbReference type="EMBL" id="LVYI01000001">
    <property type="protein sequence ID" value="OAP64879.1"/>
    <property type="molecule type" value="Genomic_DNA"/>
</dbReference>
<dbReference type="OrthoDB" id="4152607at2759"/>
<evidence type="ECO:0000259" key="2">
    <source>
        <dbReference type="Pfam" id="PF24494"/>
    </source>
</evidence>
<dbReference type="GeneID" id="30005021"/>
<accession>A0A178ZYK6</accession>
<keyword evidence="4" id="KW-1185">Reference proteome</keyword>
<dbReference type="AlphaFoldDB" id="A0A178ZYK6"/>
<name>A0A178ZYK6_9EURO</name>
<dbReference type="InterPro" id="IPR056009">
    <property type="entry name" value="DUF7587"/>
</dbReference>
<dbReference type="STRING" id="1367422.A0A178ZYK6"/>
<sequence>MSTASNVPRYLFRAYSPASEGYNSRERFGSMARTNDILDITSLAQLAPGAARSMVKDHLIWESRKERNDDIFISFTSSFLFALQHCVRKIATCQHTTAENCYIHVIDTSKYPPGTFSWTVDLLKDHGLDENDHPRLRHDYHEAEYLAQFELCVHPPTASESDGLVSMSQLITAGGLFQILPELDDETYRGELRNRLEQLRHVWYREEEAVTAGDIEGARRLALCFGCQWMIPMMIWVLAMKARPQDDKMVQAEFSDCFWGVFSALYLSPSGTDWVIGTMPTPYLFEDPQTDIPPTLTELAEWAKLMGTALRAQRSVRTGSHPGAEKSVDDNNMNLEITP</sequence>
<evidence type="ECO:0000313" key="4">
    <source>
        <dbReference type="Proteomes" id="UP000078343"/>
    </source>
</evidence>
<organism evidence="3 4">
    <name type="scientific">Fonsecaea erecta</name>
    <dbReference type="NCBI Taxonomy" id="1367422"/>
    <lineage>
        <taxon>Eukaryota</taxon>
        <taxon>Fungi</taxon>
        <taxon>Dikarya</taxon>
        <taxon>Ascomycota</taxon>
        <taxon>Pezizomycotina</taxon>
        <taxon>Eurotiomycetes</taxon>
        <taxon>Chaetothyriomycetidae</taxon>
        <taxon>Chaetothyriales</taxon>
        <taxon>Herpotrichiellaceae</taxon>
        <taxon>Fonsecaea</taxon>
    </lineage>
</organism>
<feature type="domain" description="DUF7587" evidence="2">
    <location>
        <begin position="7"/>
        <end position="146"/>
    </location>
</feature>
<dbReference type="Proteomes" id="UP000078343">
    <property type="component" value="Unassembled WGS sequence"/>
</dbReference>
<reference evidence="3 4" key="1">
    <citation type="submission" date="2016-04" db="EMBL/GenBank/DDBJ databases">
        <title>Draft genome of Fonsecaea erecta CBS 125763.</title>
        <authorList>
            <person name="Weiss V.A."/>
            <person name="Vicente V.A."/>
            <person name="Raittz R.T."/>
            <person name="Moreno L.F."/>
            <person name="De Souza E.M."/>
            <person name="Pedrosa F.O."/>
            <person name="Steffens M.B."/>
            <person name="Faoro H."/>
            <person name="Tadra-Sfeir M.Z."/>
            <person name="Najafzadeh M.J."/>
            <person name="Felipe M.S."/>
            <person name="Teixeira M."/>
            <person name="Sun J."/>
            <person name="Xi L."/>
            <person name="Gomes R."/>
            <person name="De Azevedo C.M."/>
            <person name="Salgado C.G."/>
            <person name="Da Silva M.B."/>
            <person name="Nascimento M.F."/>
            <person name="Queiroz-Telles F."/>
            <person name="Attili D.S."/>
            <person name="Gorbushina A."/>
        </authorList>
    </citation>
    <scope>NUCLEOTIDE SEQUENCE [LARGE SCALE GENOMIC DNA]</scope>
    <source>
        <strain evidence="3 4">CBS 125763</strain>
    </source>
</reference>
<feature type="compositionally biased region" description="Polar residues" evidence="1">
    <location>
        <begin position="330"/>
        <end position="339"/>
    </location>
</feature>
<dbReference type="RefSeq" id="XP_018698246.1">
    <property type="nucleotide sequence ID" value="XM_018832367.1"/>
</dbReference>
<comment type="caution">
    <text evidence="3">The sequence shown here is derived from an EMBL/GenBank/DDBJ whole genome shotgun (WGS) entry which is preliminary data.</text>
</comment>
<proteinExistence type="predicted"/>
<gene>
    <name evidence="3" type="ORF">AYL99_00851</name>
</gene>
<evidence type="ECO:0000256" key="1">
    <source>
        <dbReference type="SAM" id="MobiDB-lite"/>
    </source>
</evidence>